<reference evidence="2 3" key="1">
    <citation type="submission" date="2017-02" db="EMBL/GenBank/DDBJ databases">
        <authorList>
            <person name="Peterson S.W."/>
        </authorList>
    </citation>
    <scope>NUCLEOTIDE SEQUENCE [LARGE SCALE GENOMIC DNA]</scope>
    <source>
        <strain evidence="2 3">ATCC 49788</strain>
    </source>
</reference>
<gene>
    <name evidence="2" type="ORF">SAMN02745130_02643</name>
</gene>
<protein>
    <submittedName>
        <fullName evidence="2">Dioxygenase</fullName>
    </submittedName>
</protein>
<keyword evidence="3" id="KW-1185">Reference proteome</keyword>
<dbReference type="PANTHER" id="PTHR34315">
    <property type="match status" value="1"/>
</dbReference>
<organism evidence="2 3">
    <name type="scientific">Thiothrix eikelboomii</name>
    <dbReference type="NCBI Taxonomy" id="92487"/>
    <lineage>
        <taxon>Bacteria</taxon>
        <taxon>Pseudomonadati</taxon>
        <taxon>Pseudomonadota</taxon>
        <taxon>Gammaproteobacteria</taxon>
        <taxon>Thiotrichales</taxon>
        <taxon>Thiotrichaceae</taxon>
        <taxon>Thiothrix</taxon>
    </lineage>
</organism>
<dbReference type="Proteomes" id="UP000190460">
    <property type="component" value="Unassembled WGS sequence"/>
</dbReference>
<evidence type="ECO:0000313" key="3">
    <source>
        <dbReference type="Proteomes" id="UP000190460"/>
    </source>
</evidence>
<dbReference type="Pfam" id="PF00775">
    <property type="entry name" value="Dioxygenase_C"/>
    <property type="match status" value="1"/>
</dbReference>
<keyword evidence="2" id="KW-0560">Oxidoreductase</keyword>
<dbReference type="GO" id="GO:0016702">
    <property type="term" value="F:oxidoreductase activity, acting on single donors with incorporation of molecular oxygen, incorporation of two atoms of oxygen"/>
    <property type="evidence" value="ECO:0007669"/>
    <property type="project" value="InterPro"/>
</dbReference>
<dbReference type="GO" id="GO:0008199">
    <property type="term" value="F:ferric iron binding"/>
    <property type="evidence" value="ECO:0007669"/>
    <property type="project" value="InterPro"/>
</dbReference>
<dbReference type="CDD" id="cd03457">
    <property type="entry name" value="intradiol_dioxygenase_like"/>
    <property type="match status" value="1"/>
</dbReference>
<dbReference type="EMBL" id="FUYB01000014">
    <property type="protein sequence ID" value="SKA85830.1"/>
    <property type="molecule type" value="Genomic_DNA"/>
</dbReference>
<evidence type="ECO:0000259" key="1">
    <source>
        <dbReference type="Pfam" id="PF00775"/>
    </source>
</evidence>
<proteinExistence type="predicted"/>
<accession>A0A1T4X846</accession>
<dbReference type="InterPro" id="IPR015889">
    <property type="entry name" value="Intradiol_dOase_core"/>
</dbReference>
<dbReference type="RefSeq" id="WP_078923101.1">
    <property type="nucleotide sequence ID" value="NZ_FUYB01000014.1"/>
</dbReference>
<name>A0A1T4X846_9GAMM</name>
<dbReference type="PANTHER" id="PTHR34315:SF1">
    <property type="entry name" value="INTRADIOL RING-CLEAVAGE DIOXYGENASES DOMAIN-CONTAINING PROTEIN-RELATED"/>
    <property type="match status" value="1"/>
</dbReference>
<feature type="domain" description="Intradiol ring-cleavage dioxygenases" evidence="1">
    <location>
        <begin position="43"/>
        <end position="141"/>
    </location>
</feature>
<dbReference type="OrthoDB" id="9805815at2"/>
<dbReference type="Gene3D" id="2.60.130.10">
    <property type="entry name" value="Aromatic compound dioxygenase"/>
    <property type="match status" value="1"/>
</dbReference>
<dbReference type="AlphaFoldDB" id="A0A1T4X846"/>
<evidence type="ECO:0000313" key="2">
    <source>
        <dbReference type="EMBL" id="SKA85830.1"/>
    </source>
</evidence>
<sequence>MNHFDQTRREALIKLAAGSLALSTSPSWARITPNCVLTPEQTEGPYFVDTQLQRSDIRSDPRTGRMRAGLPLQLQLQVTGIQAGQCRALPGAIVDIWHCDAAGVYSEVSAWSNDTTGQQFLRGYQITDQLGKVNFVTIYPGRAIHIHFKVRTASRAGKAELLTSQLYFDEAVTQRVYQRPPYAQRATGYQSNERDGIYRSGQGQQLLLRPEPQGQGYAAVFGIGLMLS</sequence>
<dbReference type="SUPFAM" id="SSF49482">
    <property type="entry name" value="Aromatic compound dioxygenase"/>
    <property type="match status" value="1"/>
</dbReference>
<dbReference type="STRING" id="92487.SAMN02745130_02643"/>
<keyword evidence="2" id="KW-0223">Dioxygenase</keyword>
<dbReference type="InterPro" id="IPR000627">
    <property type="entry name" value="Intradiol_dOase_C"/>
</dbReference>